<name>A0ABS4MDK6_9LACO</name>
<gene>
    <name evidence="1" type="ORF">J2Z60_000943</name>
</gene>
<evidence type="ECO:0000313" key="1">
    <source>
        <dbReference type="EMBL" id="MBP2057771.1"/>
    </source>
</evidence>
<comment type="caution">
    <text evidence="1">The sequence shown here is derived from an EMBL/GenBank/DDBJ whole genome shotgun (WGS) entry which is preliminary data.</text>
</comment>
<organism evidence="1 2">
    <name type="scientific">Lactobacillus colini</name>
    <dbReference type="NCBI Taxonomy" id="1819254"/>
    <lineage>
        <taxon>Bacteria</taxon>
        <taxon>Bacillati</taxon>
        <taxon>Bacillota</taxon>
        <taxon>Bacilli</taxon>
        <taxon>Lactobacillales</taxon>
        <taxon>Lactobacillaceae</taxon>
        <taxon>Lactobacillus</taxon>
    </lineage>
</organism>
<proteinExistence type="predicted"/>
<dbReference type="EMBL" id="JAGGLU010000004">
    <property type="protein sequence ID" value="MBP2057771.1"/>
    <property type="molecule type" value="Genomic_DNA"/>
</dbReference>
<evidence type="ECO:0000313" key="2">
    <source>
        <dbReference type="Proteomes" id="UP001519292"/>
    </source>
</evidence>
<sequence length="286" mass="33295">MPNASQSNLLSLADLEIQKDNIDNAIQHLLEALRIGYSSEIVYKLCNLLLKQNKFQQAYTLIKEEPDLFSDSRTYNLYLKILKGLDFNIEALEIENLSGKKIDVNIFPASERTQRSLMKNFKELRSVSEQDYHELYRLSKANFIQLAQSLLIDPTQSFALKLSFCEDLIKLGYDKEVTVSIMGENKFFIPKETVLLQKDPIYQECCASLADYLRRDPNKIELMIGELNICLGMLYPKLHDYISDPDQFTHDFRHYLENKHGGTNQNLLDKVYQYMSYEELINNSFD</sequence>
<reference evidence="1 2" key="1">
    <citation type="submission" date="2021-03" db="EMBL/GenBank/DDBJ databases">
        <title>Genomic Encyclopedia of Type Strains, Phase IV (KMG-IV): sequencing the most valuable type-strain genomes for metagenomic binning, comparative biology and taxonomic classification.</title>
        <authorList>
            <person name="Goeker M."/>
        </authorList>
    </citation>
    <scope>NUCLEOTIDE SEQUENCE [LARGE SCALE GENOMIC DNA]</scope>
    <source>
        <strain evidence="1 2">DSM 101872</strain>
    </source>
</reference>
<keyword evidence="2" id="KW-1185">Reference proteome</keyword>
<dbReference type="Proteomes" id="UP001519292">
    <property type="component" value="Unassembled WGS sequence"/>
</dbReference>
<protein>
    <submittedName>
        <fullName evidence="1">Tetratricopeptide (TPR) repeat protein</fullName>
    </submittedName>
</protein>
<accession>A0ABS4MDK6</accession>
<dbReference type="RefSeq" id="WP_209686510.1">
    <property type="nucleotide sequence ID" value="NZ_JAGGLU010000004.1"/>
</dbReference>